<dbReference type="PROSITE" id="PS00411">
    <property type="entry name" value="KINESIN_MOTOR_1"/>
    <property type="match status" value="1"/>
</dbReference>
<evidence type="ECO:0000256" key="8">
    <source>
        <dbReference type="PROSITE-ProRule" id="PRU00283"/>
    </source>
</evidence>
<evidence type="ECO:0000313" key="13">
    <source>
        <dbReference type="Proteomes" id="UP001150925"/>
    </source>
</evidence>
<evidence type="ECO:0000256" key="1">
    <source>
        <dbReference type="ARBA" id="ARBA00004245"/>
    </source>
</evidence>
<evidence type="ECO:0000313" key="12">
    <source>
        <dbReference type="EMBL" id="KAJ1948073.1"/>
    </source>
</evidence>
<evidence type="ECO:0000256" key="10">
    <source>
        <dbReference type="SAM" id="Coils"/>
    </source>
</evidence>
<dbReference type="InterPro" id="IPR047149">
    <property type="entry name" value="KIF11-like"/>
</dbReference>
<protein>
    <recommendedName>
        <fullName evidence="9">Kinesin-like protein</fullName>
    </recommendedName>
</protein>
<keyword evidence="5 9" id="KW-0067">ATP-binding</keyword>
<evidence type="ECO:0000256" key="2">
    <source>
        <dbReference type="ARBA" id="ARBA00022490"/>
    </source>
</evidence>
<keyword evidence="7" id="KW-0206">Cytoskeleton</keyword>
<keyword evidence="2" id="KW-0963">Cytoplasm</keyword>
<comment type="caution">
    <text evidence="8">Lacks conserved residue(s) required for the propagation of feature annotation.</text>
</comment>
<dbReference type="GO" id="GO:0007018">
    <property type="term" value="P:microtubule-based movement"/>
    <property type="evidence" value="ECO:0007669"/>
    <property type="project" value="InterPro"/>
</dbReference>
<evidence type="ECO:0000259" key="11">
    <source>
        <dbReference type="PROSITE" id="PS50067"/>
    </source>
</evidence>
<feature type="non-terminal residue" evidence="12">
    <location>
        <position position="1"/>
    </location>
</feature>
<dbReference type="PROSITE" id="PS50067">
    <property type="entry name" value="KINESIN_MOTOR_2"/>
    <property type="match status" value="1"/>
</dbReference>
<reference evidence="12" key="1">
    <citation type="submission" date="2022-07" db="EMBL/GenBank/DDBJ databases">
        <title>Phylogenomic reconstructions and comparative analyses of Kickxellomycotina fungi.</title>
        <authorList>
            <person name="Reynolds N.K."/>
            <person name="Stajich J.E."/>
            <person name="Barry K."/>
            <person name="Grigoriev I.V."/>
            <person name="Crous P."/>
            <person name="Smith M.E."/>
        </authorList>
    </citation>
    <scope>NUCLEOTIDE SEQUENCE</scope>
    <source>
        <strain evidence="12">RSA 1196</strain>
    </source>
</reference>
<name>A0A9W8AFM5_9FUNG</name>
<dbReference type="InterPro" id="IPR036961">
    <property type="entry name" value="Kinesin_motor_dom_sf"/>
</dbReference>
<comment type="similarity">
    <text evidence="8 9">Belongs to the TRAFAC class myosin-kinesin ATPase superfamily. Kinesin family.</text>
</comment>
<dbReference type="Gene3D" id="3.40.850.10">
    <property type="entry name" value="Kinesin motor domain"/>
    <property type="match status" value="1"/>
</dbReference>
<keyword evidence="10" id="KW-0175">Coiled coil</keyword>
<dbReference type="EMBL" id="JANBPY010004443">
    <property type="protein sequence ID" value="KAJ1948073.1"/>
    <property type="molecule type" value="Genomic_DNA"/>
</dbReference>
<dbReference type="GO" id="GO:0008017">
    <property type="term" value="F:microtubule binding"/>
    <property type="evidence" value="ECO:0007669"/>
    <property type="project" value="InterPro"/>
</dbReference>
<organism evidence="12 13">
    <name type="scientific">Dispira parvispora</name>
    <dbReference type="NCBI Taxonomy" id="1520584"/>
    <lineage>
        <taxon>Eukaryota</taxon>
        <taxon>Fungi</taxon>
        <taxon>Fungi incertae sedis</taxon>
        <taxon>Zoopagomycota</taxon>
        <taxon>Kickxellomycotina</taxon>
        <taxon>Dimargaritomycetes</taxon>
        <taxon>Dimargaritales</taxon>
        <taxon>Dimargaritaceae</taxon>
        <taxon>Dispira</taxon>
    </lineage>
</organism>
<comment type="subcellular location">
    <subcellularLocation>
        <location evidence="1">Cytoplasm</location>
        <location evidence="1">Cytoskeleton</location>
    </subcellularLocation>
</comment>
<evidence type="ECO:0000256" key="7">
    <source>
        <dbReference type="ARBA" id="ARBA00023212"/>
    </source>
</evidence>
<dbReference type="PRINTS" id="PR00380">
    <property type="entry name" value="KINESINHEAVY"/>
</dbReference>
<evidence type="ECO:0000256" key="6">
    <source>
        <dbReference type="ARBA" id="ARBA00023175"/>
    </source>
</evidence>
<dbReference type="PANTHER" id="PTHR47970">
    <property type="entry name" value="KINESIN-LIKE PROTEIN KIF11"/>
    <property type="match status" value="1"/>
</dbReference>
<dbReference type="GO" id="GO:0005876">
    <property type="term" value="C:spindle microtubule"/>
    <property type="evidence" value="ECO:0007669"/>
    <property type="project" value="TreeGrafter"/>
</dbReference>
<proteinExistence type="inferred from homology"/>
<evidence type="ECO:0000256" key="9">
    <source>
        <dbReference type="RuleBase" id="RU000394"/>
    </source>
</evidence>
<feature type="non-terminal residue" evidence="12">
    <location>
        <position position="328"/>
    </location>
</feature>
<evidence type="ECO:0000256" key="4">
    <source>
        <dbReference type="ARBA" id="ARBA00022741"/>
    </source>
</evidence>
<dbReference type="AlphaFoldDB" id="A0A9W8AFM5"/>
<keyword evidence="6 9" id="KW-0505">Motor protein</keyword>
<gene>
    <name evidence="12" type="primary">KIP1</name>
    <name evidence="12" type="ORF">IWQ62_006950</name>
</gene>
<dbReference type="PANTHER" id="PTHR47970:SF12">
    <property type="entry name" value="KINESIN FAMILY MEMBER 11"/>
    <property type="match status" value="1"/>
</dbReference>
<dbReference type="InterPro" id="IPR027417">
    <property type="entry name" value="P-loop_NTPase"/>
</dbReference>
<dbReference type="GO" id="GO:0005634">
    <property type="term" value="C:nucleus"/>
    <property type="evidence" value="ECO:0007669"/>
    <property type="project" value="TreeGrafter"/>
</dbReference>
<dbReference type="SMART" id="SM00129">
    <property type="entry name" value="KISc"/>
    <property type="match status" value="1"/>
</dbReference>
<dbReference type="GO" id="GO:0005524">
    <property type="term" value="F:ATP binding"/>
    <property type="evidence" value="ECO:0007669"/>
    <property type="project" value="UniProtKB-KW"/>
</dbReference>
<keyword evidence="4 9" id="KW-0547">Nucleotide-binding</keyword>
<comment type="caution">
    <text evidence="12">The sequence shown here is derived from an EMBL/GenBank/DDBJ whole genome shotgun (WGS) entry which is preliminary data.</text>
</comment>
<dbReference type="Proteomes" id="UP001150925">
    <property type="component" value="Unassembled WGS sequence"/>
</dbReference>
<keyword evidence="3 9" id="KW-0493">Microtubule</keyword>
<dbReference type="GO" id="GO:0008574">
    <property type="term" value="F:plus-end-directed microtubule motor activity"/>
    <property type="evidence" value="ECO:0007669"/>
    <property type="project" value="TreeGrafter"/>
</dbReference>
<dbReference type="OrthoDB" id="3176171at2759"/>
<sequence>DHRKLRIFDDNTSGSTKKGVIIQGLEELPVHNAMDAIGLLQKGSERRRVAATKCNDKSSRSHAIFSITVHTKEATPEGEDLIKVGKLNLVDLAGSENIGRSGAENRRAREAGLINQSLLTLGRVINLLVEGVAYIPYRDSKLTRLLQDSLGGHTKTCIIATVAPTRMDMEETLSTLDYANRAKSIKNQPQVNQRMTKKALIKEYAAEVERLKRELLATREKNGIFLPPESYQQLLSESQNHKDSAHEIRAQLEKAEATLEASTARYTQCTELLERTTAKLHQTEQTLQETDEKLGTTTEHLEQARVSLNEQLALAEAYADGESHVDGV</sequence>
<dbReference type="Pfam" id="PF00225">
    <property type="entry name" value="Kinesin"/>
    <property type="match status" value="1"/>
</dbReference>
<dbReference type="SUPFAM" id="SSF52540">
    <property type="entry name" value="P-loop containing nucleoside triphosphate hydrolases"/>
    <property type="match status" value="1"/>
</dbReference>
<dbReference type="GO" id="GO:0000073">
    <property type="term" value="P:initial mitotic spindle pole body separation"/>
    <property type="evidence" value="ECO:0007669"/>
    <property type="project" value="TreeGrafter"/>
</dbReference>
<evidence type="ECO:0000256" key="5">
    <source>
        <dbReference type="ARBA" id="ARBA00022840"/>
    </source>
</evidence>
<keyword evidence="13" id="KW-1185">Reference proteome</keyword>
<accession>A0A9W8AFM5</accession>
<feature type="coiled-coil region" evidence="10">
    <location>
        <begin position="194"/>
        <end position="293"/>
    </location>
</feature>
<evidence type="ECO:0000256" key="3">
    <source>
        <dbReference type="ARBA" id="ARBA00022701"/>
    </source>
</evidence>
<feature type="domain" description="Kinesin motor" evidence="11">
    <location>
        <begin position="1"/>
        <end position="185"/>
    </location>
</feature>
<dbReference type="GO" id="GO:0072686">
    <property type="term" value="C:mitotic spindle"/>
    <property type="evidence" value="ECO:0007669"/>
    <property type="project" value="TreeGrafter"/>
</dbReference>
<dbReference type="InterPro" id="IPR001752">
    <property type="entry name" value="Kinesin_motor_dom"/>
</dbReference>
<dbReference type="InterPro" id="IPR019821">
    <property type="entry name" value="Kinesin_motor_CS"/>
</dbReference>